<name>A0A1X7MT34_9LACT</name>
<feature type="transmembrane region" description="Helical" evidence="1">
    <location>
        <begin position="228"/>
        <end position="247"/>
    </location>
</feature>
<evidence type="ECO:0000313" key="3">
    <source>
        <dbReference type="Proteomes" id="UP000193435"/>
    </source>
</evidence>
<dbReference type="AlphaFoldDB" id="A0A1X7MT34"/>
<feature type="transmembrane region" description="Helical" evidence="1">
    <location>
        <begin position="159"/>
        <end position="186"/>
    </location>
</feature>
<proteinExistence type="predicted"/>
<feature type="transmembrane region" description="Helical" evidence="1">
    <location>
        <begin position="60"/>
        <end position="87"/>
    </location>
</feature>
<evidence type="ECO:0000256" key="1">
    <source>
        <dbReference type="SAM" id="Phobius"/>
    </source>
</evidence>
<feature type="transmembrane region" description="Helical" evidence="1">
    <location>
        <begin position="198"/>
        <end position="216"/>
    </location>
</feature>
<evidence type="ECO:0000313" key="2">
    <source>
        <dbReference type="EMBL" id="SMH27989.1"/>
    </source>
</evidence>
<feature type="transmembrane region" description="Helical" evidence="1">
    <location>
        <begin position="130"/>
        <end position="147"/>
    </location>
</feature>
<protein>
    <submittedName>
        <fullName evidence="2">TraX protein</fullName>
    </submittedName>
</protein>
<keyword evidence="1" id="KW-1133">Transmembrane helix</keyword>
<accession>A0A1X7MT34</accession>
<dbReference type="RefSeq" id="WP_338064580.1">
    <property type="nucleotide sequence ID" value="NZ_FXBJ01000002.1"/>
</dbReference>
<keyword evidence="1" id="KW-0472">Membrane</keyword>
<organism evidence="2 3">
    <name type="scientific">Carnobacterium iners</name>
    <dbReference type="NCBI Taxonomy" id="1073423"/>
    <lineage>
        <taxon>Bacteria</taxon>
        <taxon>Bacillati</taxon>
        <taxon>Bacillota</taxon>
        <taxon>Bacilli</taxon>
        <taxon>Lactobacillales</taxon>
        <taxon>Carnobacteriaceae</taxon>
        <taxon>Carnobacterium</taxon>
    </lineage>
</organism>
<dbReference type="Proteomes" id="UP000193435">
    <property type="component" value="Unassembled WGS sequence"/>
</dbReference>
<dbReference type="EMBL" id="FXBJ01000002">
    <property type="protein sequence ID" value="SMH27989.1"/>
    <property type="molecule type" value="Genomic_DNA"/>
</dbReference>
<keyword evidence="3" id="KW-1185">Reference proteome</keyword>
<dbReference type="InterPro" id="IPR008875">
    <property type="entry name" value="TraX"/>
</dbReference>
<reference evidence="2 3" key="1">
    <citation type="submission" date="2017-04" db="EMBL/GenBank/DDBJ databases">
        <authorList>
            <person name="Afonso C.L."/>
            <person name="Miller P.J."/>
            <person name="Scott M.A."/>
            <person name="Spackman E."/>
            <person name="Goraichik I."/>
            <person name="Dimitrov K.M."/>
            <person name="Suarez D.L."/>
            <person name="Swayne D.E."/>
        </authorList>
    </citation>
    <scope>NUCLEOTIDE SEQUENCE [LARGE SCALE GENOMIC DNA]</scope>
    <source>
        <strain evidence="2 3">LMG26642</strain>
    </source>
</reference>
<gene>
    <name evidence="2" type="ORF">SAMN04488700_0809</name>
</gene>
<dbReference type="Pfam" id="PF05857">
    <property type="entry name" value="TraX"/>
    <property type="match status" value="1"/>
</dbReference>
<sequence length="249" mass="28790">MKKSAKLSKLSFTGSTLKWIAIVTMLIDHIGAFLIEPYLLSQGVNTVSLFLATDLPTGSSYYLLYQTYVIFRLIGRLSFPIFAFLLVEEFLYTRHLKKYISQLGLFALLSEIPFDLASKGVLLEFSHQNIFFTLFIGLLCIAIFDLFDKKQDSKWIILLLALLISELLKVDYSIIGILSIFIFYYFHDHVLLRTILNGPLFLMNLTAIFSFIPIQLYNGKRGKQNKTFFYLFYPGHLILLFLIRMIFIA</sequence>
<keyword evidence="1" id="KW-0812">Transmembrane</keyword>